<sequence length="333" mass="34604">REEYRALIDAQDLTTEAGRALWAELVGMAGVMDQILPAVSGLTAELETLLGAVSTSLDATINAVTESQKAAATAAGNWYKAADSIAEFIRTMRSTSGALVSPTQATAFSQAQYQTRLASALAGDLDAVNGLTGVAQTYLDAVGATAGSATELALAQARVLSDLGTVQGASQIEGARWDVIQGLYQDQVDLMQEVADTLAAGNALSEAQIATLTSQLGSLDDAIAAAAAINYASLQKQIDLSITAVEDAQIPEYLKALLRNADTGITSYVDFVTRSDLTPDLKWLALTGASEMVKTVTYAAENDLGADLTRLAVDTVSTLRKTVHLLAGAGLDA</sequence>
<feature type="non-terminal residue" evidence="1">
    <location>
        <position position="333"/>
    </location>
</feature>
<feature type="non-terminal residue" evidence="1">
    <location>
        <position position="1"/>
    </location>
</feature>
<protein>
    <submittedName>
        <fullName evidence="1">Tail tape measure protein</fullName>
    </submittedName>
</protein>
<dbReference type="EMBL" id="RCHI01000052">
    <property type="protein sequence ID" value="RLL60197.1"/>
    <property type="molecule type" value="Genomic_DNA"/>
</dbReference>
<name>A0A421BIR1_9RHOB</name>
<dbReference type="Proteomes" id="UP000279673">
    <property type="component" value="Unassembled WGS sequence"/>
</dbReference>
<keyword evidence="2" id="KW-1185">Reference proteome</keyword>
<evidence type="ECO:0000313" key="2">
    <source>
        <dbReference type="Proteomes" id="UP000279673"/>
    </source>
</evidence>
<evidence type="ECO:0000313" key="1">
    <source>
        <dbReference type="EMBL" id="RLL60197.1"/>
    </source>
</evidence>
<accession>A0A421BIR1</accession>
<dbReference type="AlphaFoldDB" id="A0A421BIR1"/>
<organism evidence="1 2">
    <name type="scientific">Paenirhodobacter hankyongi</name>
    <dbReference type="NCBI Taxonomy" id="2294033"/>
    <lineage>
        <taxon>Bacteria</taxon>
        <taxon>Pseudomonadati</taxon>
        <taxon>Pseudomonadota</taxon>
        <taxon>Alphaproteobacteria</taxon>
        <taxon>Rhodobacterales</taxon>
        <taxon>Rhodobacter group</taxon>
        <taxon>Paenirhodobacter</taxon>
    </lineage>
</organism>
<comment type="caution">
    <text evidence="1">The sequence shown here is derived from an EMBL/GenBank/DDBJ whole genome shotgun (WGS) entry which is preliminary data.</text>
</comment>
<reference evidence="1 2" key="1">
    <citation type="submission" date="2018-10" db="EMBL/GenBank/DDBJ databases">
        <title>Rhodobacter sp . BO-81.</title>
        <authorList>
            <person name="Im W.T."/>
        </authorList>
    </citation>
    <scope>NUCLEOTIDE SEQUENCE [LARGE SCALE GENOMIC DNA]</scope>
    <source>
        <strain evidence="1 2">BO-81</strain>
    </source>
</reference>
<proteinExistence type="predicted"/>
<gene>
    <name evidence="1" type="ORF">DYS74_18430</name>
</gene>